<dbReference type="InterPro" id="IPR006626">
    <property type="entry name" value="PbH1"/>
</dbReference>
<dbReference type="PATRIC" id="fig|1434107.4.peg.3207"/>
<dbReference type="InterPro" id="IPR013783">
    <property type="entry name" value="Ig-like_fold"/>
</dbReference>
<dbReference type="PROSITE" id="PS50093">
    <property type="entry name" value="PKD"/>
    <property type="match status" value="6"/>
</dbReference>
<evidence type="ECO:0000313" key="4">
    <source>
        <dbReference type="Proteomes" id="UP000033066"/>
    </source>
</evidence>
<dbReference type="InterPro" id="IPR011050">
    <property type="entry name" value="Pectin_lyase_fold/virulence"/>
</dbReference>
<dbReference type="Proteomes" id="UP000033066">
    <property type="component" value="Chromosome"/>
</dbReference>
<dbReference type="FunFam" id="2.60.40.10:FF:000270">
    <property type="entry name" value="Cell surface protein"/>
    <property type="match status" value="6"/>
</dbReference>
<dbReference type="SUPFAM" id="SSF51126">
    <property type="entry name" value="Pectin lyase-like"/>
    <property type="match status" value="1"/>
</dbReference>
<feature type="domain" description="PKD" evidence="2">
    <location>
        <begin position="735"/>
        <end position="817"/>
    </location>
</feature>
<feature type="domain" description="PKD" evidence="2">
    <location>
        <begin position="651"/>
        <end position="728"/>
    </location>
</feature>
<dbReference type="AlphaFoldDB" id="A0A0E3SLV2"/>
<dbReference type="HOGENOM" id="CLU_302984_0_0_2"/>
<protein>
    <submittedName>
        <fullName evidence="3">Cell surface protein</fullName>
    </submittedName>
</protein>
<dbReference type="PANTHER" id="PTHR36842:SF1">
    <property type="entry name" value="PROTEIN TOLB"/>
    <property type="match status" value="1"/>
</dbReference>
<name>A0A0E3SLV2_METBA</name>
<dbReference type="Gene3D" id="2.160.20.10">
    <property type="entry name" value="Single-stranded right-handed beta-helix, Pectin lyase-like"/>
    <property type="match status" value="1"/>
</dbReference>
<dbReference type="Gene3D" id="2.60.40.10">
    <property type="entry name" value="Immunoglobulins"/>
    <property type="match status" value="6"/>
</dbReference>
<dbReference type="SUPFAM" id="SSF49299">
    <property type="entry name" value="PKD domain"/>
    <property type="match status" value="6"/>
</dbReference>
<evidence type="ECO:0000313" key="3">
    <source>
        <dbReference type="EMBL" id="AKB83101.1"/>
    </source>
</evidence>
<proteinExistence type="predicted"/>
<feature type="domain" description="PKD" evidence="2">
    <location>
        <begin position="926"/>
        <end position="951"/>
    </location>
</feature>
<feature type="domain" description="PKD" evidence="2">
    <location>
        <begin position="509"/>
        <end position="572"/>
    </location>
</feature>
<evidence type="ECO:0000259" key="2">
    <source>
        <dbReference type="PROSITE" id="PS50093"/>
    </source>
</evidence>
<accession>A0A0E3SLV2</accession>
<dbReference type="EMBL" id="CP009517">
    <property type="protein sequence ID" value="AKB83101.1"/>
    <property type="molecule type" value="Genomic_DNA"/>
</dbReference>
<dbReference type="PANTHER" id="PTHR36842">
    <property type="entry name" value="PROTEIN TOLB HOMOLOG"/>
    <property type="match status" value="1"/>
</dbReference>
<dbReference type="SMART" id="SM00089">
    <property type="entry name" value="PKD"/>
    <property type="match status" value="6"/>
</dbReference>
<organism evidence="3 4">
    <name type="scientific">Methanosarcina barkeri 3</name>
    <dbReference type="NCBI Taxonomy" id="1434107"/>
    <lineage>
        <taxon>Archaea</taxon>
        <taxon>Methanobacteriati</taxon>
        <taxon>Methanobacteriota</taxon>
        <taxon>Stenosarchaea group</taxon>
        <taxon>Methanomicrobia</taxon>
        <taxon>Methanosarcinales</taxon>
        <taxon>Methanosarcinaceae</taxon>
        <taxon>Methanosarcina</taxon>
    </lineage>
</organism>
<dbReference type="InterPro" id="IPR013687">
    <property type="entry name" value="Disaggr-rel"/>
</dbReference>
<dbReference type="RefSeq" id="WP_080942308.1">
    <property type="nucleotide sequence ID" value="NZ_CP009517.1"/>
</dbReference>
<dbReference type="SMART" id="SM00710">
    <property type="entry name" value="PbH1"/>
    <property type="match status" value="8"/>
</dbReference>
<feature type="domain" description="PKD" evidence="2">
    <location>
        <begin position="819"/>
        <end position="896"/>
    </location>
</feature>
<dbReference type="CDD" id="cd00146">
    <property type="entry name" value="PKD"/>
    <property type="match status" value="6"/>
</dbReference>
<dbReference type="InterPro" id="IPR022409">
    <property type="entry name" value="PKD/Chitinase_dom"/>
</dbReference>
<dbReference type="GeneID" id="68903452"/>
<dbReference type="InterPro" id="IPR012334">
    <property type="entry name" value="Pectin_lyas_fold"/>
</dbReference>
<dbReference type="KEGG" id="mbak:MSBR3_2523"/>
<sequence length="983" mass="106549">MKNRILILFFLVCLPVLINIPTVLCMTPPTVYVSGDSSGDFYCNGTDDHEQINQALKYVTENPDYTTVYLKGPFTYVVNGTLLIGNNITLEGDSDAVLKLVDNAGWIKNVPLIQQNDSSGNRNITIKNFKIDGNREKNTNVNSGTDYYNLIHLSNCQNIDVYNMYLTNNHGDGLRVNNCSNIEFHDNKAYLLGHDVLCTIKCSAVEAYNNNITCRMNSGLRVYNTNNVRLYGNNITSEGYGGAGIQIQKEGNSYKMDNIEVYNNTIYRTALSGIWIFGSGTYSPSSTNAYVHHNQIYDTGTNTNNGNIGGIVSDGFNVTIENNVIDGAYGSGIAQKNVYSSSPLNGSGYVITARNNIITNIQSSLAQGNGVGVANFLKDTHSFVLQNNCFYNNSGGNYSYVDAGLGDIQSDPQYADRNNRDYHLKSKSGRWNGIEWVNDGVNSPCIDAGYPLSDYSNEPEPNGNRINIGLYGNTGDASKSEISEIILPVANFSANKTEGKAPLTIQFTDSSENAASVSWDFNSDGVSDSVDRNPVYEFTTVGTFTVNLTATNENGTSSKLATIKVTEKSVPVLPVANFTANLTVRFFDISANNPNKWNWDFGDGTNSTEQNPVHTFSKEGTYNVTLVATNDEGSSEVRSMIITVKSVLTPPVASFGANKTEGTVPLTVKFTDTSTRRPTGWKWNFGDGNTSTVQNPVYTFSGTGTYNVTLVATNGDGSSDESSMNIKVNRVLTPPIASFTANPTIGTAPLTVKFTDTSTNSPTSWKWSFGDDQTSTVQNPEHTFGGEGTYRVTLTATNADGSSAKKSMDIKVNRAPTPPDANFTVNQTEGTTPLTVKFTDTSTNSPTEWKWNFGDGVTSTDKSPVYTYTSAGTFTATLNVGNKDGYDTASKTITVTEVPLGSPKASFAAAPRIGHAPLTVKFTDKSSNATSVKWNFGDGTTSTESNPTHTYKTNKVIEFYTVTLTVTNGKESSVATNYIYVLI</sequence>
<gene>
    <name evidence="3" type="ORF">MSBR3_2523</name>
</gene>
<reference evidence="3" key="1">
    <citation type="submission" date="2014-07" db="EMBL/GenBank/DDBJ databases">
        <title>Methanogenic archaea and the global carbon cycle.</title>
        <authorList>
            <person name="Henriksen J.R."/>
            <person name="Luke J."/>
            <person name="Reinhart S."/>
            <person name="Benedict M.N."/>
            <person name="Youngblut N.D."/>
            <person name="Metcalf M.E."/>
            <person name="Whitaker R.J."/>
            <person name="Metcalf W.W."/>
        </authorList>
    </citation>
    <scope>NUCLEOTIDE SEQUENCE [LARGE SCALE GENOMIC DNA]</scope>
    <source>
        <strain evidence="3">3</strain>
    </source>
</reference>
<dbReference type="Pfam" id="PF08480">
    <property type="entry name" value="Disaggr_assoc"/>
    <property type="match status" value="1"/>
</dbReference>
<feature type="compositionally biased region" description="Polar residues" evidence="1">
    <location>
        <begin position="765"/>
        <end position="781"/>
    </location>
</feature>
<feature type="region of interest" description="Disordered" evidence="1">
    <location>
        <begin position="765"/>
        <end position="787"/>
    </location>
</feature>
<evidence type="ECO:0000256" key="1">
    <source>
        <dbReference type="SAM" id="MobiDB-lite"/>
    </source>
</evidence>
<feature type="domain" description="PKD" evidence="2">
    <location>
        <begin position="579"/>
        <end position="644"/>
    </location>
</feature>
<dbReference type="InterPro" id="IPR035986">
    <property type="entry name" value="PKD_dom_sf"/>
</dbReference>
<dbReference type="Pfam" id="PF18911">
    <property type="entry name" value="PKD_4"/>
    <property type="match status" value="6"/>
</dbReference>
<keyword evidence="4" id="KW-1185">Reference proteome</keyword>
<dbReference type="InterPro" id="IPR000601">
    <property type="entry name" value="PKD_dom"/>
</dbReference>